<dbReference type="Proteomes" id="UP000516046">
    <property type="component" value="Chromosome"/>
</dbReference>
<dbReference type="AlphaFoldDB" id="A0A7G9WDT1"/>
<dbReference type="KEGG" id="caml:H6X83_07615"/>
<evidence type="ECO:0000313" key="1">
    <source>
        <dbReference type="EMBL" id="QNO16843.1"/>
    </source>
</evidence>
<evidence type="ECO:0000313" key="2">
    <source>
        <dbReference type="Proteomes" id="UP000516046"/>
    </source>
</evidence>
<keyword evidence="2" id="KW-1185">Reference proteome</keyword>
<organism evidence="1 2">
    <name type="scientific">Caproicibacterium amylolyticum</name>
    <dbReference type="NCBI Taxonomy" id="2766537"/>
    <lineage>
        <taxon>Bacteria</taxon>
        <taxon>Bacillati</taxon>
        <taxon>Bacillota</taxon>
        <taxon>Clostridia</taxon>
        <taxon>Eubacteriales</taxon>
        <taxon>Oscillospiraceae</taxon>
        <taxon>Caproicibacterium</taxon>
    </lineage>
</organism>
<proteinExistence type="predicted"/>
<sequence length="201" mass="22633">MKWKIWERAVAIGLILSLAFSCTGVIAASEDIPSRVLRLHVLANSDSTADQALKLKVRDRILKDSSVWFTGAATRDEAEAQAAKHLKDLQQQAVDELRRNACQDSVCVSLENTWFPTRQYSNVTLPAGTYRALRVVIGKGQGHNWWCVLFPALCLPSAEPEKKLDDVLTKPEEQLTGCQYQIKFKTVELYEMLENWLKNAA</sequence>
<dbReference type="RefSeq" id="WP_212505910.1">
    <property type="nucleotide sequence ID" value="NZ_CP060696.1"/>
</dbReference>
<dbReference type="PROSITE" id="PS51257">
    <property type="entry name" value="PROKAR_LIPOPROTEIN"/>
    <property type="match status" value="1"/>
</dbReference>
<gene>
    <name evidence="1" type="ORF">H6X83_07615</name>
</gene>
<accession>A0A7G9WDT1</accession>
<dbReference type="InterPro" id="IPR014202">
    <property type="entry name" value="Spore_II_R"/>
</dbReference>
<protein>
    <submittedName>
        <fullName evidence="1">Stage II sporulation protein R</fullName>
    </submittedName>
</protein>
<dbReference type="EMBL" id="CP060696">
    <property type="protein sequence ID" value="QNO16843.1"/>
    <property type="molecule type" value="Genomic_DNA"/>
</dbReference>
<reference evidence="1 2" key="1">
    <citation type="submission" date="2020-08" db="EMBL/GenBank/DDBJ databases">
        <authorList>
            <person name="Ren C."/>
            <person name="Gu Y."/>
            <person name="Xu Y."/>
        </authorList>
    </citation>
    <scope>NUCLEOTIDE SEQUENCE [LARGE SCALE GENOMIC DNA]</scope>
    <source>
        <strain evidence="1 2">LBM18003</strain>
    </source>
</reference>
<dbReference type="Pfam" id="PF09551">
    <property type="entry name" value="Spore_II_R"/>
    <property type="match status" value="1"/>
</dbReference>
<name>A0A7G9WDT1_9FIRM</name>